<evidence type="ECO:0000313" key="2">
    <source>
        <dbReference type="EMBL" id="QOY87748.1"/>
    </source>
</evidence>
<gene>
    <name evidence="2" type="ORF">IRI77_34230</name>
</gene>
<sequence>MELLLDILTVLGILLLLIVLRSLRRDHIRVEHSVSWLAAAVALIALSRSGPVLVRLSGYLDLKEPAITLLFLILIVFLGVFYRFSRAISELKDMNITLTQRVAILEYKLQRQNEEQQAKH</sequence>
<keyword evidence="1" id="KW-0472">Membrane</keyword>
<dbReference type="EMBL" id="CP063849">
    <property type="protein sequence ID" value="QOY87748.1"/>
    <property type="molecule type" value="Genomic_DNA"/>
</dbReference>
<dbReference type="Proteomes" id="UP000593892">
    <property type="component" value="Chromosome"/>
</dbReference>
<keyword evidence="1" id="KW-0812">Transmembrane</keyword>
<dbReference type="InterPro" id="IPR019277">
    <property type="entry name" value="DUF2304"/>
</dbReference>
<dbReference type="AlphaFoldDB" id="A0A7S7NQ90"/>
<feature type="transmembrane region" description="Helical" evidence="1">
    <location>
        <begin position="6"/>
        <end position="23"/>
    </location>
</feature>
<feature type="transmembrane region" description="Helical" evidence="1">
    <location>
        <begin position="35"/>
        <end position="54"/>
    </location>
</feature>
<protein>
    <submittedName>
        <fullName evidence="2">DUF2304 family protein</fullName>
    </submittedName>
</protein>
<keyword evidence="1" id="KW-1133">Transmembrane helix</keyword>
<evidence type="ECO:0000313" key="3">
    <source>
        <dbReference type="Proteomes" id="UP000593892"/>
    </source>
</evidence>
<feature type="transmembrane region" description="Helical" evidence="1">
    <location>
        <begin position="66"/>
        <end position="84"/>
    </location>
</feature>
<reference evidence="2 3" key="1">
    <citation type="submission" date="2020-10" db="EMBL/GenBank/DDBJ databases">
        <title>Complete genome sequence of Paludibaculum fermentans P105T, a facultatively anaerobic acidobacterium capable of dissimilatory Fe(III) reduction.</title>
        <authorList>
            <person name="Dedysh S.N."/>
            <person name="Beletsky A.V."/>
            <person name="Kulichevskaya I.S."/>
            <person name="Mardanov A.V."/>
            <person name="Ravin N.V."/>
        </authorList>
    </citation>
    <scope>NUCLEOTIDE SEQUENCE [LARGE SCALE GENOMIC DNA]</scope>
    <source>
        <strain evidence="2 3">P105</strain>
    </source>
</reference>
<dbReference type="RefSeq" id="WP_194449415.1">
    <property type="nucleotide sequence ID" value="NZ_CP063849.1"/>
</dbReference>
<dbReference type="Pfam" id="PF10066">
    <property type="entry name" value="DUF2304"/>
    <property type="match status" value="1"/>
</dbReference>
<accession>A0A7S7NQ90</accession>
<proteinExistence type="predicted"/>
<keyword evidence="3" id="KW-1185">Reference proteome</keyword>
<evidence type="ECO:0000256" key="1">
    <source>
        <dbReference type="SAM" id="Phobius"/>
    </source>
</evidence>
<dbReference type="KEGG" id="pfer:IRI77_34230"/>
<organism evidence="2 3">
    <name type="scientific">Paludibaculum fermentans</name>
    <dbReference type="NCBI Taxonomy" id="1473598"/>
    <lineage>
        <taxon>Bacteria</taxon>
        <taxon>Pseudomonadati</taxon>
        <taxon>Acidobacteriota</taxon>
        <taxon>Terriglobia</taxon>
        <taxon>Bryobacterales</taxon>
        <taxon>Bryobacteraceae</taxon>
        <taxon>Paludibaculum</taxon>
    </lineage>
</organism>
<name>A0A7S7NQ90_PALFE</name>